<keyword evidence="5" id="KW-0863">Zinc-finger</keyword>
<evidence type="ECO:0000256" key="5">
    <source>
        <dbReference type="ARBA" id="ARBA00022771"/>
    </source>
</evidence>
<reference evidence="9 10" key="1">
    <citation type="journal article" date="2018" name="J. Allergy Clin. Immunol.">
        <title>High-quality assembly of Dermatophagoides pteronyssinus genome and transcriptome reveals a wide range of novel allergens.</title>
        <authorList>
            <person name="Liu X.Y."/>
            <person name="Yang K.Y."/>
            <person name="Wang M.Q."/>
            <person name="Kwok J.S."/>
            <person name="Zeng X."/>
            <person name="Yang Z."/>
            <person name="Xiao X.J."/>
            <person name="Lau C.P."/>
            <person name="Li Y."/>
            <person name="Huang Z.M."/>
            <person name="Ba J.G."/>
            <person name="Yim A.K."/>
            <person name="Ouyang C.Y."/>
            <person name="Ngai S.M."/>
            <person name="Chan T.F."/>
            <person name="Leung E.L."/>
            <person name="Liu L."/>
            <person name="Liu Z.G."/>
            <person name="Tsui S.K."/>
        </authorList>
    </citation>
    <scope>NUCLEOTIDE SEQUENCE [LARGE SCALE GENOMIC DNA]</scope>
    <source>
        <strain evidence="9">Derp</strain>
    </source>
</reference>
<dbReference type="Proteomes" id="UP000887458">
    <property type="component" value="Unassembled WGS sequence"/>
</dbReference>
<feature type="coiled-coil region" evidence="7">
    <location>
        <begin position="862"/>
        <end position="889"/>
    </location>
</feature>
<reference evidence="9 10" key="2">
    <citation type="journal article" date="2022" name="Mol. Biol. Evol.">
        <title>Comparative Genomics Reveals Insights into the Divergent Evolution of Astigmatic Mites and Household Pest Adaptations.</title>
        <authorList>
            <person name="Xiong Q."/>
            <person name="Wan A.T."/>
            <person name="Liu X."/>
            <person name="Fung C.S."/>
            <person name="Xiao X."/>
            <person name="Malainual N."/>
            <person name="Hou J."/>
            <person name="Wang L."/>
            <person name="Wang M."/>
            <person name="Yang K.Y."/>
            <person name="Cui Y."/>
            <person name="Leung E.L."/>
            <person name="Nong W."/>
            <person name="Shin S.K."/>
            <person name="Au S.W."/>
            <person name="Jeong K.Y."/>
            <person name="Chew F.T."/>
            <person name="Hui J.H."/>
            <person name="Leung T.F."/>
            <person name="Tungtrongchitr A."/>
            <person name="Zhong N."/>
            <person name="Liu Z."/>
            <person name="Tsui S.K."/>
        </authorList>
    </citation>
    <scope>NUCLEOTIDE SEQUENCE [LARGE SCALE GENOMIC DNA]</scope>
    <source>
        <strain evidence="9">Derp</strain>
    </source>
</reference>
<evidence type="ECO:0000256" key="7">
    <source>
        <dbReference type="SAM" id="Coils"/>
    </source>
</evidence>
<evidence type="ECO:0000313" key="9">
    <source>
        <dbReference type="EMBL" id="KAH9418132.1"/>
    </source>
</evidence>
<evidence type="ECO:0000259" key="8">
    <source>
        <dbReference type="PROSITE" id="PS01360"/>
    </source>
</evidence>
<dbReference type="InterPro" id="IPR002893">
    <property type="entry name" value="Znf_MYND"/>
</dbReference>
<dbReference type="PANTHER" id="PTHR46165:SF2">
    <property type="entry name" value="SET AND MYND DOMAIN-CONTAINING PROTEIN 4"/>
    <property type="match status" value="1"/>
</dbReference>
<dbReference type="InterPro" id="IPR046341">
    <property type="entry name" value="SET_dom_sf"/>
</dbReference>
<evidence type="ECO:0000256" key="2">
    <source>
        <dbReference type="ARBA" id="ARBA00022679"/>
    </source>
</evidence>
<evidence type="ECO:0000256" key="6">
    <source>
        <dbReference type="ARBA" id="ARBA00022833"/>
    </source>
</evidence>
<keyword evidence="10" id="KW-1185">Reference proteome</keyword>
<dbReference type="PANTHER" id="PTHR46165">
    <property type="entry name" value="SET AND MYND DOMAIN-CONTAINING PROTEIN 4"/>
    <property type="match status" value="1"/>
</dbReference>
<dbReference type="Gene3D" id="2.170.270.10">
    <property type="entry name" value="SET domain"/>
    <property type="match status" value="1"/>
</dbReference>
<keyword evidence="3" id="KW-0949">S-adenosyl-L-methionine</keyword>
<keyword evidence="1" id="KW-0489">Methyltransferase</keyword>
<comment type="caution">
    <text evidence="9">The sequence shown here is derived from an EMBL/GenBank/DDBJ whole genome shotgun (WGS) entry which is preliminary data.</text>
</comment>
<proteinExistence type="predicted"/>
<dbReference type="Gene3D" id="1.20.58.2170">
    <property type="match status" value="1"/>
</dbReference>
<dbReference type="SUPFAM" id="SSF82199">
    <property type="entry name" value="SET domain"/>
    <property type="match status" value="1"/>
</dbReference>
<gene>
    <name evidence="9" type="ORF">DERP_014095</name>
</gene>
<feature type="domain" description="MYND-type" evidence="8">
    <location>
        <begin position="318"/>
        <end position="358"/>
    </location>
</feature>
<evidence type="ECO:0000256" key="3">
    <source>
        <dbReference type="ARBA" id="ARBA00022691"/>
    </source>
</evidence>
<sequence>MFNALNSINDELKRWINLITEQNGKLQQDGERLFRLVSNENDLHIKFKLLTKLIRIGDDEQVVQAYWQRMLVCMQAGKYLTAAHDLDILLSQVCQQQSEQDLQIQTPPPGMVNCGNDVRLSQQLFYYAIKCYYRLLTNPTYKSLGSIKRENHLQRYQHLIRQLQLLAYFDYTPRIQRRQQQQSVSSQIVEFMRGSIPESMLFRTYGSVLRRLKKEGLPVELDDILIQLKHQQQQQQQIGQPGIDVQQIQSNDNEEGSLMDSAKAHQEFAYSDIFATAQFDNDNSLYLCSTRPIQKGEIIFYEKIVAFSVKKSYWKKFCTFCKRSVSHHFIPCSVCSESVFCNVLCERMSSATNHQKTCQLSASIIYEHFNNDHTIALIYDLFASLPIRLIVDASRVDNIRAYDHGLRYPIRLPFMMTVFTQMMLDLPYSSIGQIDLQKPDIDDGRKLLFDSIRLSMIIAHKFRLTKLDLEAIRTINDEGIDNKSIENPIQMEDLIKLIRIVFAALYRIRHSPIGHHDLIKQSLMTTVDNNYQRNIVCQDNVGRALGAFSVRLQASCPSESNVERQFDNDGRIIYKASTRILPGDKLRISNQLPDYTGRQRLRCLQRLNLKPCNECQLLDKFIDLFNFFDKIKIEKKLKNDVKSNFENYRLFDDESDGDEQLTKAQDAIQQYIKTFGKIVNDPDAYEISLKKLTNIIDNIKTNSSSFIKTTSFVKFFTSFNDDLIEKANSSSNIAITINNDLLKELQRFSISLKKNDQSNNVQFNRKIQQKINNLTIKLKKINEDIHKYQSRSLTLDEMNDHTVFTKLPRLQKLAIRIWQQRELLLNRSTDTGLQLYRKFVYNGDDDIINHHPQLKQIVENFVNNHLNSLKNAEHELIQQQQSRKLQKRKKDFLQLPMFTILDLKQSILSKLNDEKIDNFQLTDNIVTKIYKNLIEEMTKRHNAQQRECIDNYYLLDYDDDNCSNEATATITNENDPELIEQLEQNSIVAKKSIFHTKMDSPLQKATMLS</sequence>
<dbReference type="EMBL" id="NJHN03000066">
    <property type="protein sequence ID" value="KAH9418132.1"/>
    <property type="molecule type" value="Genomic_DNA"/>
</dbReference>
<protein>
    <recommendedName>
        <fullName evidence="8">MYND-type domain-containing protein</fullName>
    </recommendedName>
</protein>
<feature type="coiled-coil region" evidence="7">
    <location>
        <begin position="764"/>
        <end position="791"/>
    </location>
</feature>
<evidence type="ECO:0000313" key="10">
    <source>
        <dbReference type="Proteomes" id="UP000887458"/>
    </source>
</evidence>
<keyword evidence="4" id="KW-0479">Metal-binding</keyword>
<evidence type="ECO:0000256" key="1">
    <source>
        <dbReference type="ARBA" id="ARBA00022603"/>
    </source>
</evidence>
<dbReference type="InterPro" id="IPR052097">
    <property type="entry name" value="SET-MYND_domain_protein"/>
</dbReference>
<keyword evidence="7" id="KW-0175">Coiled coil</keyword>
<dbReference type="InterPro" id="IPR046426">
    <property type="entry name" value="DAXX_histone-bd_sf"/>
</dbReference>
<evidence type="ECO:0000256" key="4">
    <source>
        <dbReference type="ARBA" id="ARBA00022723"/>
    </source>
</evidence>
<organism evidence="9 10">
    <name type="scientific">Dermatophagoides pteronyssinus</name>
    <name type="common">European house dust mite</name>
    <dbReference type="NCBI Taxonomy" id="6956"/>
    <lineage>
        <taxon>Eukaryota</taxon>
        <taxon>Metazoa</taxon>
        <taxon>Ecdysozoa</taxon>
        <taxon>Arthropoda</taxon>
        <taxon>Chelicerata</taxon>
        <taxon>Arachnida</taxon>
        <taxon>Acari</taxon>
        <taxon>Acariformes</taxon>
        <taxon>Sarcoptiformes</taxon>
        <taxon>Astigmata</taxon>
        <taxon>Psoroptidia</taxon>
        <taxon>Analgoidea</taxon>
        <taxon>Pyroglyphidae</taxon>
        <taxon>Dermatophagoidinae</taxon>
        <taxon>Dermatophagoides</taxon>
    </lineage>
</organism>
<keyword evidence="6" id="KW-0862">Zinc</keyword>
<accession>A0ABQ8J6B3</accession>
<dbReference type="PROSITE" id="PS01360">
    <property type="entry name" value="ZF_MYND_1"/>
    <property type="match status" value="1"/>
</dbReference>
<keyword evidence="2" id="KW-0808">Transferase</keyword>
<dbReference type="Gene3D" id="6.10.140.2220">
    <property type="match status" value="1"/>
</dbReference>
<name>A0ABQ8J6B3_DERPT</name>